<sequence length="240" mass="25108">MSGSLLLAWQAIMDHPLFWVGVTLAAYQSGVTLYERSGMAVFHPVLVSILLLIGIILLLGGELSAYHQSVTPLMVLIGPATVALAVPLYVNLKRIREFLSPVLITLLVGGVFATLATIVIAWGLGIEHSLVMTMAPKSVTTPIAMLVAEQTGGIAALAAVFVMITAVIAAVFGPWLLRIVGVRSEAAWGLSMGICAHAIGTALSLERSKEAGAFAALGMSLMGITTAILLPLAVTLWVLV</sequence>
<name>A0A7V7GPT5_9GAMM</name>
<dbReference type="AlphaFoldDB" id="A0A7V7GPT5"/>
<dbReference type="PANTHER" id="PTHR30249">
    <property type="entry name" value="PUTATIVE SEROTONIN TRANSPORTER"/>
    <property type="match status" value="1"/>
</dbReference>
<evidence type="ECO:0000313" key="6">
    <source>
        <dbReference type="EMBL" id="KAA0691832.1"/>
    </source>
</evidence>
<dbReference type="OrthoDB" id="9811701at2"/>
<keyword evidence="2 5" id="KW-0812">Transmembrane</keyword>
<proteinExistence type="predicted"/>
<feature type="transmembrane region" description="Helical" evidence="5">
    <location>
        <begin position="154"/>
        <end position="177"/>
    </location>
</feature>
<reference evidence="6 7" key="1">
    <citation type="submission" date="2018-07" db="EMBL/GenBank/DDBJ databases">
        <title>Pseudomonas laoshanensis sp. nov., isolated from soil.</title>
        <authorList>
            <person name="Sun J."/>
            <person name="Yu L."/>
            <person name="Wang M."/>
            <person name="Zhang C."/>
        </authorList>
    </citation>
    <scope>NUCLEOTIDE SEQUENCE [LARGE SCALE GENOMIC DNA]</scope>
    <source>
        <strain evidence="6 7">Y22</strain>
    </source>
</reference>
<evidence type="ECO:0000313" key="7">
    <source>
        <dbReference type="Proteomes" id="UP000463138"/>
    </source>
</evidence>
<organism evidence="6 7">
    <name type="scientific">Halopseudomonas laoshanensis</name>
    <dbReference type="NCBI Taxonomy" id="2268758"/>
    <lineage>
        <taxon>Bacteria</taxon>
        <taxon>Pseudomonadati</taxon>
        <taxon>Pseudomonadota</taxon>
        <taxon>Gammaproteobacteria</taxon>
        <taxon>Pseudomonadales</taxon>
        <taxon>Pseudomonadaceae</taxon>
        <taxon>Halopseudomonas</taxon>
    </lineage>
</organism>
<feature type="transmembrane region" description="Helical" evidence="5">
    <location>
        <begin position="39"/>
        <end position="59"/>
    </location>
</feature>
<dbReference type="Proteomes" id="UP000463138">
    <property type="component" value="Unassembled WGS sequence"/>
</dbReference>
<evidence type="ECO:0000256" key="5">
    <source>
        <dbReference type="SAM" id="Phobius"/>
    </source>
</evidence>
<dbReference type="EMBL" id="QOVF01000007">
    <property type="protein sequence ID" value="KAA0691832.1"/>
    <property type="molecule type" value="Genomic_DNA"/>
</dbReference>
<dbReference type="RefSeq" id="WP_149333942.1">
    <property type="nucleotide sequence ID" value="NZ_QOVF01000007.1"/>
</dbReference>
<keyword evidence="7" id="KW-1185">Reference proteome</keyword>
<comment type="caution">
    <text evidence="6">The sequence shown here is derived from an EMBL/GenBank/DDBJ whole genome shotgun (WGS) entry which is preliminary data.</text>
</comment>
<feature type="transmembrane region" description="Helical" evidence="5">
    <location>
        <begin position="6"/>
        <end position="27"/>
    </location>
</feature>
<evidence type="ECO:0000256" key="3">
    <source>
        <dbReference type="ARBA" id="ARBA00022989"/>
    </source>
</evidence>
<evidence type="ECO:0000256" key="1">
    <source>
        <dbReference type="ARBA" id="ARBA00004141"/>
    </source>
</evidence>
<evidence type="ECO:0000256" key="2">
    <source>
        <dbReference type="ARBA" id="ARBA00022692"/>
    </source>
</evidence>
<dbReference type="InterPro" id="IPR007300">
    <property type="entry name" value="CidB/LrgB"/>
</dbReference>
<feature type="transmembrane region" description="Helical" evidence="5">
    <location>
        <begin position="211"/>
        <end position="239"/>
    </location>
</feature>
<protein>
    <submittedName>
        <fullName evidence="6">LrgB family protein</fullName>
    </submittedName>
</protein>
<keyword evidence="3 5" id="KW-1133">Transmembrane helix</keyword>
<keyword evidence="4 5" id="KW-0472">Membrane</keyword>
<gene>
    <name evidence="6" type="ORF">DT594_16500</name>
</gene>
<accession>A0A7V7GPT5</accession>
<comment type="subcellular location">
    <subcellularLocation>
        <location evidence="1">Membrane</location>
        <topology evidence="1">Multi-pass membrane protein</topology>
    </subcellularLocation>
</comment>
<feature type="transmembrane region" description="Helical" evidence="5">
    <location>
        <begin position="71"/>
        <end position="90"/>
    </location>
</feature>
<dbReference type="PANTHER" id="PTHR30249:SF0">
    <property type="entry name" value="PLASTIDAL GLYCOLATE_GLYCERATE TRANSLOCATOR 1, CHLOROPLASTIC"/>
    <property type="match status" value="1"/>
</dbReference>
<dbReference type="Pfam" id="PF04172">
    <property type="entry name" value="LrgB"/>
    <property type="match status" value="1"/>
</dbReference>
<evidence type="ECO:0000256" key="4">
    <source>
        <dbReference type="ARBA" id="ARBA00023136"/>
    </source>
</evidence>
<feature type="transmembrane region" description="Helical" evidence="5">
    <location>
        <begin position="102"/>
        <end position="124"/>
    </location>
</feature>
<dbReference type="GO" id="GO:0016020">
    <property type="term" value="C:membrane"/>
    <property type="evidence" value="ECO:0007669"/>
    <property type="project" value="UniProtKB-SubCell"/>
</dbReference>